<evidence type="ECO:0000256" key="1">
    <source>
        <dbReference type="SAM" id="MobiDB-lite"/>
    </source>
</evidence>
<feature type="compositionally biased region" description="Basic and acidic residues" evidence="1">
    <location>
        <begin position="410"/>
        <end position="426"/>
    </location>
</feature>
<feature type="region of interest" description="Disordered" evidence="1">
    <location>
        <begin position="398"/>
        <end position="442"/>
    </location>
</feature>
<accession>A0A5J4WF68</accession>
<organism evidence="2 3">
    <name type="scientific">Streblomastix strix</name>
    <dbReference type="NCBI Taxonomy" id="222440"/>
    <lineage>
        <taxon>Eukaryota</taxon>
        <taxon>Metamonada</taxon>
        <taxon>Preaxostyla</taxon>
        <taxon>Oxymonadida</taxon>
        <taxon>Streblomastigidae</taxon>
        <taxon>Streblomastix</taxon>
    </lineage>
</organism>
<gene>
    <name evidence="2" type="ORF">EZS28_010881</name>
</gene>
<protein>
    <submittedName>
        <fullName evidence="2">Uncharacterized protein</fullName>
    </submittedName>
</protein>
<sequence>MSGLRKFGKDPKPNKEQNANADTYTNVDDDDSEQLEELYDDLLNSRELALIFNGKRGKTFVLEDGEPAAEVCQDGFYDTEGKKLFGGQFGFENIQDETNWLASVTADITKIQHNRAQSKDAKRQLILNQSSSKSSQQGPIIVPRKRLRIEIPPDQSSVNASSRTPAEIIILPPTTPNVIGLNAIAPVITPTSPQQSFAQQFENQKNRYSKFQSRNDEEIAKGIVQILEKVVGVEMKNFDAQAFTLTPMERQILYDKTRWRGANRIWYIPNVTSSAYGEKYAPAGLAVESCTAIQHSVLKLLHQVATNDLDNLIEELVDTYKLALLATGGTQTVRENMVGNTQQRSAKFEVYSVTSKKRLGEIRKMQGQDFQIFRFSRQYQNSQLGRGNQKTFRRTAIYQKGKGQGQSAPKGKDFKRGWRYNRQQDKSDEEPPNQDGGGGDHI</sequence>
<evidence type="ECO:0000313" key="3">
    <source>
        <dbReference type="Proteomes" id="UP000324800"/>
    </source>
</evidence>
<comment type="caution">
    <text evidence="2">The sequence shown here is derived from an EMBL/GenBank/DDBJ whole genome shotgun (WGS) entry which is preliminary data.</text>
</comment>
<evidence type="ECO:0000313" key="2">
    <source>
        <dbReference type="EMBL" id="KAA6393590.1"/>
    </source>
</evidence>
<reference evidence="2 3" key="1">
    <citation type="submission" date="2019-03" db="EMBL/GenBank/DDBJ databases">
        <title>Single cell metagenomics reveals metabolic interactions within the superorganism composed of flagellate Streblomastix strix and complex community of Bacteroidetes bacteria on its surface.</title>
        <authorList>
            <person name="Treitli S.C."/>
            <person name="Kolisko M."/>
            <person name="Husnik F."/>
            <person name="Keeling P."/>
            <person name="Hampl V."/>
        </authorList>
    </citation>
    <scope>NUCLEOTIDE SEQUENCE [LARGE SCALE GENOMIC DNA]</scope>
    <source>
        <strain evidence="2">ST1C</strain>
    </source>
</reference>
<proteinExistence type="predicted"/>
<name>A0A5J4WF68_9EUKA</name>
<dbReference type="EMBL" id="SNRW01002190">
    <property type="protein sequence ID" value="KAA6393590.1"/>
    <property type="molecule type" value="Genomic_DNA"/>
</dbReference>
<feature type="compositionally biased region" description="Polar residues" evidence="1">
    <location>
        <begin position="16"/>
        <end position="26"/>
    </location>
</feature>
<dbReference type="Proteomes" id="UP000324800">
    <property type="component" value="Unassembled WGS sequence"/>
</dbReference>
<dbReference type="AlphaFoldDB" id="A0A5J4WF68"/>
<feature type="region of interest" description="Disordered" evidence="1">
    <location>
        <begin position="1"/>
        <end position="31"/>
    </location>
</feature>